<evidence type="ECO:0000259" key="1">
    <source>
        <dbReference type="Pfam" id="PF04248"/>
    </source>
</evidence>
<accession>A0ABZ1LNM0</accession>
<protein>
    <submittedName>
        <fullName evidence="2">DUF427 domain-containing protein</fullName>
    </submittedName>
</protein>
<feature type="domain" description="DUF427" evidence="1">
    <location>
        <begin position="27"/>
        <end position="117"/>
    </location>
</feature>
<name>A0ABZ1LNM0_9ACTN</name>
<dbReference type="PANTHER" id="PTHR43058">
    <property type="entry name" value="SLR0655 PROTEIN"/>
    <property type="match status" value="1"/>
</dbReference>
<dbReference type="RefSeq" id="WP_327159614.1">
    <property type="nucleotide sequence ID" value="NZ_CP108524.1"/>
</dbReference>
<dbReference type="PANTHER" id="PTHR43058:SF1">
    <property type="entry name" value="DUF427 DOMAIN-CONTAINING PROTEIN"/>
    <property type="match status" value="1"/>
</dbReference>
<gene>
    <name evidence="2" type="ORF">OG814_39830</name>
</gene>
<organism evidence="2 3">
    <name type="scientific">Streptomyces zaomyceticus</name>
    <dbReference type="NCBI Taxonomy" id="68286"/>
    <lineage>
        <taxon>Bacteria</taxon>
        <taxon>Bacillati</taxon>
        <taxon>Actinomycetota</taxon>
        <taxon>Actinomycetes</taxon>
        <taxon>Kitasatosporales</taxon>
        <taxon>Streptomycetaceae</taxon>
        <taxon>Streptomyces</taxon>
    </lineage>
</organism>
<dbReference type="InterPro" id="IPR038694">
    <property type="entry name" value="DUF427_sf"/>
</dbReference>
<proteinExistence type="predicted"/>
<dbReference type="EMBL" id="CP108188">
    <property type="protein sequence ID" value="WTR74988.1"/>
    <property type="molecule type" value="Genomic_DNA"/>
</dbReference>
<evidence type="ECO:0000313" key="3">
    <source>
        <dbReference type="Proteomes" id="UP001622594"/>
    </source>
</evidence>
<sequence length="158" mass="17739">MTSQPHQESVWDYPRPPRLEAESRRLSVRVGFVVLAETTNGLRLLETSHPPVFYFPRSDVATEFLHPNPRKTMCEWKGAATYWDIVVGSSILPGAAWSYENPRDPYRAMRGHLAFYPGRALCMVDEEAVRAQEGGFYGGWITNETTGPFKGATGSSGW</sequence>
<dbReference type="Pfam" id="PF04248">
    <property type="entry name" value="NTP_transf_9"/>
    <property type="match status" value="1"/>
</dbReference>
<evidence type="ECO:0000313" key="2">
    <source>
        <dbReference type="EMBL" id="WTR74988.1"/>
    </source>
</evidence>
<keyword evidence="3" id="KW-1185">Reference proteome</keyword>
<dbReference type="Proteomes" id="UP001622594">
    <property type="component" value="Chromosome"/>
</dbReference>
<dbReference type="InterPro" id="IPR007361">
    <property type="entry name" value="DUF427"/>
</dbReference>
<reference evidence="2 3" key="1">
    <citation type="submission" date="2022-10" db="EMBL/GenBank/DDBJ databases">
        <title>The complete genomes of actinobacterial strains from the NBC collection.</title>
        <authorList>
            <person name="Joergensen T.S."/>
            <person name="Alvarez Arevalo M."/>
            <person name="Sterndorff E.B."/>
            <person name="Faurdal D."/>
            <person name="Vuksanovic O."/>
            <person name="Mourched A.-S."/>
            <person name="Charusanti P."/>
            <person name="Shaw S."/>
            <person name="Blin K."/>
            <person name="Weber T."/>
        </authorList>
    </citation>
    <scope>NUCLEOTIDE SEQUENCE [LARGE SCALE GENOMIC DNA]</scope>
    <source>
        <strain evidence="2 3">NBC_00123</strain>
    </source>
</reference>
<dbReference type="Gene3D" id="2.170.150.40">
    <property type="entry name" value="Domain of unknown function (DUF427)"/>
    <property type="match status" value="1"/>
</dbReference>